<comment type="catalytic activity">
    <reaction evidence="1">
        <text>ATP + protein L-histidine = ADP + protein N-phospho-L-histidine.</text>
        <dbReference type="EC" id="2.7.13.3"/>
    </reaction>
</comment>
<dbReference type="InterPro" id="IPR050398">
    <property type="entry name" value="HssS/ArlS-like"/>
</dbReference>
<keyword evidence="6" id="KW-0808">Transferase</keyword>
<feature type="domain" description="HAMP" evidence="13">
    <location>
        <begin position="343"/>
        <end position="395"/>
    </location>
</feature>
<evidence type="ECO:0000256" key="5">
    <source>
        <dbReference type="ARBA" id="ARBA00022553"/>
    </source>
</evidence>
<dbReference type="EMBL" id="MFKM01000024">
    <property type="protein sequence ID" value="OGG43143.1"/>
    <property type="molecule type" value="Genomic_DNA"/>
</dbReference>
<dbReference type="SUPFAM" id="SSF158472">
    <property type="entry name" value="HAMP domain-like"/>
    <property type="match status" value="1"/>
</dbReference>
<dbReference type="EC" id="2.7.13.3" evidence="3"/>
<dbReference type="GO" id="GO:0000155">
    <property type="term" value="F:phosphorelay sensor kinase activity"/>
    <property type="evidence" value="ECO:0007669"/>
    <property type="project" value="TreeGrafter"/>
</dbReference>
<feature type="transmembrane region" description="Helical" evidence="12">
    <location>
        <begin position="7"/>
        <end position="26"/>
    </location>
</feature>
<feature type="transmembrane region" description="Helical" evidence="12">
    <location>
        <begin position="322"/>
        <end position="341"/>
    </location>
</feature>
<evidence type="ECO:0000256" key="8">
    <source>
        <dbReference type="ARBA" id="ARBA00022777"/>
    </source>
</evidence>
<evidence type="ECO:0000313" key="14">
    <source>
        <dbReference type="EMBL" id="OGG43143.1"/>
    </source>
</evidence>
<evidence type="ECO:0000256" key="10">
    <source>
        <dbReference type="ARBA" id="ARBA00023012"/>
    </source>
</evidence>
<keyword evidence="10" id="KW-0902">Two-component regulatory system</keyword>
<dbReference type="PANTHER" id="PTHR45528">
    <property type="entry name" value="SENSOR HISTIDINE KINASE CPXA"/>
    <property type="match status" value="1"/>
</dbReference>
<dbReference type="CDD" id="cd06225">
    <property type="entry name" value="HAMP"/>
    <property type="match status" value="1"/>
</dbReference>
<dbReference type="PROSITE" id="PS50885">
    <property type="entry name" value="HAMP"/>
    <property type="match status" value="1"/>
</dbReference>
<dbReference type="GO" id="GO:0005886">
    <property type="term" value="C:plasma membrane"/>
    <property type="evidence" value="ECO:0007669"/>
    <property type="project" value="UniProtKB-SubCell"/>
</dbReference>
<dbReference type="SMART" id="SM00304">
    <property type="entry name" value="HAMP"/>
    <property type="match status" value="1"/>
</dbReference>
<evidence type="ECO:0000256" key="11">
    <source>
        <dbReference type="ARBA" id="ARBA00023136"/>
    </source>
</evidence>
<dbReference type="InterPro" id="IPR003660">
    <property type="entry name" value="HAMP_dom"/>
</dbReference>
<evidence type="ECO:0000313" key="15">
    <source>
        <dbReference type="Proteomes" id="UP000176633"/>
    </source>
</evidence>
<accession>A0A1F6C259</accession>
<dbReference type="Proteomes" id="UP000176633">
    <property type="component" value="Unassembled WGS sequence"/>
</dbReference>
<keyword evidence="5" id="KW-0597">Phosphoprotein</keyword>
<organism evidence="14 15">
    <name type="scientific">Candidatus Jorgensenbacteria bacterium RIFCSPLOWO2_12_FULL_42_11</name>
    <dbReference type="NCBI Taxonomy" id="1798473"/>
    <lineage>
        <taxon>Bacteria</taxon>
        <taxon>Candidatus Joergenseniibacteriota</taxon>
    </lineage>
</organism>
<evidence type="ECO:0000256" key="2">
    <source>
        <dbReference type="ARBA" id="ARBA00004651"/>
    </source>
</evidence>
<name>A0A1F6C259_9BACT</name>
<keyword evidence="12" id="KW-0812">Transmembrane</keyword>
<proteinExistence type="predicted"/>
<evidence type="ECO:0000256" key="6">
    <source>
        <dbReference type="ARBA" id="ARBA00022679"/>
    </source>
</evidence>
<dbReference type="Pfam" id="PF00672">
    <property type="entry name" value="HAMP"/>
    <property type="match status" value="1"/>
</dbReference>
<dbReference type="PANTHER" id="PTHR45528:SF1">
    <property type="entry name" value="SENSOR HISTIDINE KINASE CPXA"/>
    <property type="match status" value="1"/>
</dbReference>
<dbReference type="GO" id="GO:0005524">
    <property type="term" value="F:ATP binding"/>
    <property type="evidence" value="ECO:0007669"/>
    <property type="project" value="UniProtKB-KW"/>
</dbReference>
<evidence type="ECO:0000256" key="9">
    <source>
        <dbReference type="ARBA" id="ARBA00022840"/>
    </source>
</evidence>
<evidence type="ECO:0000256" key="3">
    <source>
        <dbReference type="ARBA" id="ARBA00012438"/>
    </source>
</evidence>
<gene>
    <name evidence="14" type="ORF">A3G50_01840</name>
</gene>
<keyword evidence="9" id="KW-0067">ATP-binding</keyword>
<dbReference type="AlphaFoldDB" id="A0A1F6C259"/>
<evidence type="ECO:0000256" key="1">
    <source>
        <dbReference type="ARBA" id="ARBA00000085"/>
    </source>
</evidence>
<reference evidence="14 15" key="1">
    <citation type="journal article" date="2016" name="Nat. Commun.">
        <title>Thousands of microbial genomes shed light on interconnected biogeochemical processes in an aquifer system.</title>
        <authorList>
            <person name="Anantharaman K."/>
            <person name="Brown C.T."/>
            <person name="Hug L.A."/>
            <person name="Sharon I."/>
            <person name="Castelle C.J."/>
            <person name="Probst A.J."/>
            <person name="Thomas B.C."/>
            <person name="Singh A."/>
            <person name="Wilkins M.J."/>
            <person name="Karaoz U."/>
            <person name="Brodie E.L."/>
            <person name="Williams K.H."/>
            <person name="Hubbard S.S."/>
            <person name="Banfield J.F."/>
        </authorList>
    </citation>
    <scope>NUCLEOTIDE SEQUENCE [LARGE SCALE GENOMIC DNA]</scope>
</reference>
<comment type="caution">
    <text evidence="14">The sequence shown here is derived from an EMBL/GenBank/DDBJ whole genome shotgun (WGS) entry which is preliminary data.</text>
</comment>
<dbReference type="Gene3D" id="6.10.340.10">
    <property type="match status" value="1"/>
</dbReference>
<keyword evidence="11 12" id="KW-0472">Membrane</keyword>
<comment type="subcellular location">
    <subcellularLocation>
        <location evidence="2">Cell membrane</location>
        <topology evidence="2">Multi-pass membrane protein</topology>
    </subcellularLocation>
</comment>
<keyword evidence="7" id="KW-0547">Nucleotide-binding</keyword>
<protein>
    <recommendedName>
        <fullName evidence="3">histidine kinase</fullName>
        <ecNumber evidence="3">2.7.13.3</ecNumber>
    </recommendedName>
</protein>
<keyword evidence="12" id="KW-1133">Transmembrane helix</keyword>
<dbReference type="STRING" id="1798473.A3G50_01840"/>
<keyword evidence="8" id="KW-0418">Kinase</keyword>
<evidence type="ECO:0000256" key="12">
    <source>
        <dbReference type="SAM" id="Phobius"/>
    </source>
</evidence>
<sequence>MKLRSKFIFSFTFLMLVLVCVLFFYLNSYIKNIIKNNVINNFQILAELSESSYFGFVRALEVRIIDWSSDSYIRNTTEDILETPVKDREPLVKALNSYLKNEKIIYDPEVIIIDILDKDGVVAASSRDERIGVDEKKEELELNAVRFTEAIKADFGQAFMTMVVSEEDEHSDPMMHLTTRIFSEKTYSGGLPVPLDAVMLLHFSNVARLRNVLIGNFQGEKDRLTSQALTEYYKTADIYLVNKAGLRLTPSRLSETILKQKVETEPVTACFERGEEIKAEYLDYRGQPVFGASMCLERDGLALVLEAESQEVLAPLKNIGRFLILIGSIAFISVIIGVIYLSNWLLKGLGIITGVAEKISKGDFGIRTKVNSKDEVGYLAKVFNGMLDLFQESQKKLKETEVKIKEVNVSLEEKVLEKTMELESIKINLEKVVAERTKDLEIKVDELKKFQRLTIGRELKMVELKKEFEELKKKIM</sequence>
<evidence type="ECO:0000259" key="13">
    <source>
        <dbReference type="PROSITE" id="PS50885"/>
    </source>
</evidence>
<keyword evidence="4" id="KW-1003">Cell membrane</keyword>
<evidence type="ECO:0000256" key="7">
    <source>
        <dbReference type="ARBA" id="ARBA00022741"/>
    </source>
</evidence>
<evidence type="ECO:0000256" key="4">
    <source>
        <dbReference type="ARBA" id="ARBA00022475"/>
    </source>
</evidence>